<evidence type="ECO:0000259" key="2">
    <source>
        <dbReference type="SMART" id="SM00474"/>
    </source>
</evidence>
<dbReference type="GO" id="GO:1990923">
    <property type="term" value="C:PET complex"/>
    <property type="evidence" value="ECO:0007669"/>
    <property type="project" value="TreeGrafter"/>
</dbReference>
<dbReference type="OrthoDB" id="26838at2759"/>
<feature type="region of interest" description="Disordered" evidence="1">
    <location>
        <begin position="257"/>
        <end position="280"/>
    </location>
</feature>
<organism evidence="3 4">
    <name type="scientific">Caenorhabditis angaria</name>
    <dbReference type="NCBI Taxonomy" id="860376"/>
    <lineage>
        <taxon>Eukaryota</taxon>
        <taxon>Metazoa</taxon>
        <taxon>Ecdysozoa</taxon>
        <taxon>Nematoda</taxon>
        <taxon>Chromadorea</taxon>
        <taxon>Rhabditida</taxon>
        <taxon>Rhabditina</taxon>
        <taxon>Rhabditomorpha</taxon>
        <taxon>Rhabditoidea</taxon>
        <taxon>Rhabditidae</taxon>
        <taxon>Peloderinae</taxon>
        <taxon>Caenorhabditis</taxon>
    </lineage>
</organism>
<dbReference type="PANTHER" id="PTHR46628:SF1">
    <property type="entry name" value="PIRNA BIOGENESIS PROTEIN EXD1"/>
    <property type="match status" value="1"/>
</dbReference>
<evidence type="ECO:0000313" key="3">
    <source>
        <dbReference type="EMBL" id="CAI5447754.1"/>
    </source>
</evidence>
<dbReference type="GO" id="GO:0008408">
    <property type="term" value="F:3'-5' exonuclease activity"/>
    <property type="evidence" value="ECO:0007669"/>
    <property type="project" value="InterPro"/>
</dbReference>
<dbReference type="Pfam" id="PF01612">
    <property type="entry name" value="DNA_pol_A_exo1"/>
    <property type="match status" value="1"/>
</dbReference>
<dbReference type="InterPro" id="IPR056589">
    <property type="entry name" value="WH_Egal-1"/>
</dbReference>
<feature type="compositionally biased region" description="Acidic residues" evidence="1">
    <location>
        <begin position="262"/>
        <end position="273"/>
    </location>
</feature>
<protein>
    <recommendedName>
        <fullName evidence="2">3'-5' exonuclease domain-containing protein</fullName>
    </recommendedName>
</protein>
<dbReference type="Pfam" id="PF23713">
    <property type="entry name" value="WHD_Egal"/>
    <property type="match status" value="3"/>
</dbReference>
<dbReference type="SUPFAM" id="SSF53098">
    <property type="entry name" value="Ribonuclease H-like"/>
    <property type="match status" value="1"/>
</dbReference>
<sequence>MEEAKNMALLFFMDHLMQKNGRRTIHDLSCQFGARGFSEEMRNAVGTTQEGLTEFLQGHPSLFTVEGDQVILNGHNDLNAKNNPLLQSGVRTRNYEKEAVDFFVTKLTKFGPELQIKSLLGHRSQAAPEVRLVSGRHLKEFCEFLSSQVDYFVVEADRVRLKNMPEPDENSIEMDDEGKPLAGVKAKQAAVEYLKSVLEQNEDQPIPLDSFYQNFCQRFSHTIRQDVATNPKELLQFLKLNRGLFFIRSNKVSLVKNRPNEEGSENGSDEGDESNNNGMFPLDQNALSRIHFVKALKPAQDLIQKLWQDINSQEKKVVGLDLKTVMVGVDGEIFLSLGVIATTSQIGIFDLASSDVIILESGFKNILESEKVVKVIHDARRVASLMAHKYAVHMRNVFDTQVAHSLLQHDKFGKPLHEMRPISFMNLQRVYYPQSFMLSDVTPRKMSQCPNWGVRPITEEFQLTIVEEAHCLLFALYQTLSNLIPVHLRGLFEDKCIEVNHPEVLLASPNRPPPQPFSSSPYRASTRRGPHNNLSDPTRTPIIQSFTPPPYAAAPRPIMSDACTQTFSTGDIEVLNVFYDYFLRTSSRKMLTCQKSAFPLEKLWQKKAKKKNVVAPLQNSNFIQVFAASN</sequence>
<keyword evidence="4" id="KW-1185">Reference proteome</keyword>
<dbReference type="GO" id="GO:0003676">
    <property type="term" value="F:nucleic acid binding"/>
    <property type="evidence" value="ECO:0007669"/>
    <property type="project" value="InterPro"/>
</dbReference>
<dbReference type="PANTHER" id="PTHR46628">
    <property type="entry name" value="PIRNA BIOGENESIS PROTEIN EXD1"/>
    <property type="match status" value="1"/>
</dbReference>
<dbReference type="Gene3D" id="3.30.420.10">
    <property type="entry name" value="Ribonuclease H-like superfamily/Ribonuclease H"/>
    <property type="match status" value="1"/>
</dbReference>
<dbReference type="SMART" id="SM00474">
    <property type="entry name" value="35EXOc"/>
    <property type="match status" value="1"/>
</dbReference>
<dbReference type="InterPro" id="IPR052144">
    <property type="entry name" value="piRNA_biogenesis_EXD1"/>
</dbReference>
<feature type="region of interest" description="Disordered" evidence="1">
    <location>
        <begin position="505"/>
        <end position="542"/>
    </location>
</feature>
<accession>A0A9P1IMS1</accession>
<feature type="compositionally biased region" description="Polar residues" evidence="1">
    <location>
        <begin position="532"/>
        <end position="542"/>
    </location>
</feature>
<dbReference type="AlphaFoldDB" id="A0A9P1IMS1"/>
<proteinExistence type="predicted"/>
<name>A0A9P1IMS1_9PELO</name>
<gene>
    <name evidence="3" type="ORF">CAMP_LOCUS10391</name>
</gene>
<dbReference type="EMBL" id="CANHGI010000004">
    <property type="protein sequence ID" value="CAI5447754.1"/>
    <property type="molecule type" value="Genomic_DNA"/>
</dbReference>
<dbReference type="InterPro" id="IPR012337">
    <property type="entry name" value="RNaseH-like_sf"/>
</dbReference>
<evidence type="ECO:0000256" key="1">
    <source>
        <dbReference type="SAM" id="MobiDB-lite"/>
    </source>
</evidence>
<evidence type="ECO:0000313" key="4">
    <source>
        <dbReference type="Proteomes" id="UP001152747"/>
    </source>
</evidence>
<dbReference type="InterPro" id="IPR002562">
    <property type="entry name" value="3'-5'_exonuclease_dom"/>
</dbReference>
<feature type="domain" description="3'-5' exonuclease" evidence="2">
    <location>
        <begin position="290"/>
        <end position="485"/>
    </location>
</feature>
<dbReference type="CDD" id="cd06148">
    <property type="entry name" value="Egl_like_exo"/>
    <property type="match status" value="1"/>
</dbReference>
<dbReference type="GO" id="GO:0034587">
    <property type="term" value="P:piRNA processing"/>
    <property type="evidence" value="ECO:0007669"/>
    <property type="project" value="TreeGrafter"/>
</dbReference>
<comment type="caution">
    <text evidence="3">The sequence shown here is derived from an EMBL/GenBank/DDBJ whole genome shotgun (WGS) entry which is preliminary data.</text>
</comment>
<dbReference type="InterPro" id="IPR036397">
    <property type="entry name" value="RNaseH_sf"/>
</dbReference>
<reference evidence="3" key="1">
    <citation type="submission" date="2022-11" db="EMBL/GenBank/DDBJ databases">
        <authorList>
            <person name="Kikuchi T."/>
        </authorList>
    </citation>
    <scope>NUCLEOTIDE SEQUENCE</scope>
    <source>
        <strain evidence="3">PS1010</strain>
    </source>
</reference>
<dbReference type="Proteomes" id="UP001152747">
    <property type="component" value="Unassembled WGS sequence"/>
</dbReference>